<keyword evidence="2" id="KW-1185">Reference proteome</keyword>
<dbReference type="Proteomes" id="UP001156694">
    <property type="component" value="Unassembled WGS sequence"/>
</dbReference>
<comment type="caution">
    <text evidence="1">The sequence shown here is derived from an EMBL/GenBank/DDBJ whole genome shotgun (WGS) entry which is preliminary data.</text>
</comment>
<evidence type="ECO:0000313" key="1">
    <source>
        <dbReference type="EMBL" id="GLQ34063.1"/>
    </source>
</evidence>
<reference evidence="2" key="1">
    <citation type="journal article" date="2019" name="Int. J. Syst. Evol. Microbiol.">
        <title>The Global Catalogue of Microorganisms (GCM) 10K type strain sequencing project: providing services to taxonomists for standard genome sequencing and annotation.</title>
        <authorList>
            <consortium name="The Broad Institute Genomics Platform"/>
            <consortium name="The Broad Institute Genome Sequencing Center for Infectious Disease"/>
            <person name="Wu L."/>
            <person name="Ma J."/>
        </authorList>
    </citation>
    <scope>NUCLEOTIDE SEQUENCE [LARGE SCALE GENOMIC DNA]</scope>
    <source>
        <strain evidence="2">NBRC 110140</strain>
    </source>
</reference>
<sequence>MFETNEFGLPLLQASQAQKHVTVNEAITRLDAMVQMRLESISENQPPVSPNEGALYGVAPGAVAAWAGQEGMLAVFSNGGWVFIAPKDGWRAWVIDQSSEMTFLGGVWVSATIGGNELLNTGVFGAATRSRIIEVDQVLSAGAHSDTSNVIPDSCYVLAVTTRVTEEIITDGATDWRLGLSWDGSRYGSGRSLSLNATDFASIAQKMYYYRTSNSLRLQPTSGQFVSGRVSIALHCLTFEWPSAV</sequence>
<accession>A0ABQ5VSH0</accession>
<evidence type="ECO:0000313" key="2">
    <source>
        <dbReference type="Proteomes" id="UP001156694"/>
    </source>
</evidence>
<dbReference type="InterPro" id="IPR021251">
    <property type="entry name" value="DUF2793"/>
</dbReference>
<dbReference type="Pfam" id="PF10983">
    <property type="entry name" value="DUF2793"/>
    <property type="match status" value="1"/>
</dbReference>
<dbReference type="EMBL" id="BSNN01000002">
    <property type="protein sequence ID" value="GLQ34063.1"/>
    <property type="molecule type" value="Genomic_DNA"/>
</dbReference>
<gene>
    <name evidence="1" type="ORF">GCM10007939_03460</name>
</gene>
<protein>
    <submittedName>
        <fullName evidence="1">Ribonuclease III</fullName>
    </submittedName>
</protein>
<name>A0ABQ5VSH0_9RHOB</name>
<dbReference type="RefSeq" id="WP_284375599.1">
    <property type="nucleotide sequence ID" value="NZ_BSNN01000002.1"/>
</dbReference>
<proteinExistence type="predicted"/>
<organism evidence="1 2">
    <name type="scientific">Amylibacter marinus</name>
    <dbReference type="NCBI Taxonomy" id="1475483"/>
    <lineage>
        <taxon>Bacteria</taxon>
        <taxon>Pseudomonadati</taxon>
        <taxon>Pseudomonadota</taxon>
        <taxon>Alphaproteobacteria</taxon>
        <taxon>Rhodobacterales</taxon>
        <taxon>Paracoccaceae</taxon>
        <taxon>Amylibacter</taxon>
    </lineage>
</organism>